<organism evidence="1">
    <name type="scientific">Arion vulgaris</name>
    <dbReference type="NCBI Taxonomy" id="1028688"/>
    <lineage>
        <taxon>Eukaryota</taxon>
        <taxon>Metazoa</taxon>
        <taxon>Spiralia</taxon>
        <taxon>Lophotrochozoa</taxon>
        <taxon>Mollusca</taxon>
        <taxon>Gastropoda</taxon>
        <taxon>Heterobranchia</taxon>
        <taxon>Euthyneura</taxon>
        <taxon>Panpulmonata</taxon>
        <taxon>Eupulmonata</taxon>
        <taxon>Stylommatophora</taxon>
        <taxon>Helicina</taxon>
        <taxon>Arionoidea</taxon>
        <taxon>Arionidae</taxon>
        <taxon>Arion</taxon>
    </lineage>
</organism>
<dbReference type="AlphaFoldDB" id="A0A0B6Z0M3"/>
<accession>A0A0B6Z0M3</accession>
<feature type="non-terminal residue" evidence="1">
    <location>
        <position position="1"/>
    </location>
</feature>
<proteinExistence type="predicted"/>
<name>A0A0B6Z0M3_9EUPU</name>
<protein>
    <submittedName>
        <fullName evidence="1">Uncharacterized protein</fullName>
    </submittedName>
</protein>
<sequence>VVISINQWHNNKNITKSMAVLQRTATDKINQKRHDTHTMHKSNCITSPQTKCNFHVKKSQALWTRLTCESTLLLREYQ</sequence>
<reference evidence="1" key="1">
    <citation type="submission" date="2014-12" db="EMBL/GenBank/DDBJ databases">
        <title>Insight into the proteome of Arion vulgaris.</title>
        <authorList>
            <person name="Aradska J."/>
            <person name="Bulat T."/>
            <person name="Smidak R."/>
            <person name="Sarate P."/>
            <person name="Gangsoo J."/>
            <person name="Sialana F."/>
            <person name="Bilban M."/>
            <person name="Lubec G."/>
        </authorList>
    </citation>
    <scope>NUCLEOTIDE SEQUENCE</scope>
    <source>
        <tissue evidence="1">Skin</tissue>
    </source>
</reference>
<feature type="non-terminal residue" evidence="1">
    <location>
        <position position="78"/>
    </location>
</feature>
<gene>
    <name evidence="1" type="primary">ORF42298</name>
</gene>
<evidence type="ECO:0000313" key="1">
    <source>
        <dbReference type="EMBL" id="CEK61451.1"/>
    </source>
</evidence>
<dbReference type="EMBL" id="HACG01014586">
    <property type="protein sequence ID" value="CEK61451.1"/>
    <property type="molecule type" value="Transcribed_RNA"/>
</dbReference>